<dbReference type="RefSeq" id="WP_271196871.1">
    <property type="nucleotide sequence ID" value="NZ_BSFN01000013.1"/>
</dbReference>
<reference evidence="1" key="1">
    <citation type="journal article" date="2014" name="Int. J. Syst. Evol. Microbiol.">
        <title>Complete genome sequence of Corynebacterium casei LMG S-19264T (=DSM 44701T), isolated from a smear-ripened cheese.</title>
        <authorList>
            <consortium name="US DOE Joint Genome Institute (JGI-PGF)"/>
            <person name="Walter F."/>
            <person name="Albersmeier A."/>
            <person name="Kalinowski J."/>
            <person name="Ruckert C."/>
        </authorList>
    </citation>
    <scope>NUCLEOTIDE SEQUENCE</scope>
    <source>
        <strain evidence="1">VKM B-2935</strain>
    </source>
</reference>
<gene>
    <name evidence="1" type="ORF">GCM10017655_37480</name>
</gene>
<protein>
    <submittedName>
        <fullName evidence="1">Uncharacterized protein</fullName>
    </submittedName>
</protein>
<evidence type="ECO:0000313" key="1">
    <source>
        <dbReference type="EMBL" id="GLK90684.1"/>
    </source>
</evidence>
<accession>A0A9W6NGD9</accession>
<organism evidence="1 2">
    <name type="scientific">Pseudomonas turukhanskensis</name>
    <dbReference type="NCBI Taxonomy" id="1806536"/>
    <lineage>
        <taxon>Bacteria</taxon>
        <taxon>Pseudomonadati</taxon>
        <taxon>Pseudomonadota</taxon>
        <taxon>Gammaproteobacteria</taxon>
        <taxon>Pseudomonadales</taxon>
        <taxon>Pseudomonadaceae</taxon>
        <taxon>Pseudomonas</taxon>
    </lineage>
</organism>
<sequence length="111" mass="11962">MYIEWLIRSAAILDSRLRGNDGDIPHYTVIPAQAGIPGYIGERDGARSTPKKQCWCSCPSSGGIGGMCIEWVMRSAAILDSRLRGNDGDIPHHTVIPAQAGIQNLSGITTR</sequence>
<dbReference type="EMBL" id="BSFN01000013">
    <property type="protein sequence ID" value="GLK90684.1"/>
    <property type="molecule type" value="Genomic_DNA"/>
</dbReference>
<reference evidence="1" key="2">
    <citation type="submission" date="2023-01" db="EMBL/GenBank/DDBJ databases">
        <authorList>
            <person name="Sun Q."/>
            <person name="Evtushenko L."/>
        </authorList>
    </citation>
    <scope>NUCLEOTIDE SEQUENCE</scope>
    <source>
        <strain evidence="1">VKM B-2935</strain>
    </source>
</reference>
<proteinExistence type="predicted"/>
<evidence type="ECO:0000313" key="2">
    <source>
        <dbReference type="Proteomes" id="UP001143328"/>
    </source>
</evidence>
<dbReference type="Proteomes" id="UP001143328">
    <property type="component" value="Unassembled WGS sequence"/>
</dbReference>
<name>A0A9W6NGD9_9PSED</name>
<dbReference type="AlphaFoldDB" id="A0A9W6NGD9"/>
<keyword evidence="2" id="KW-1185">Reference proteome</keyword>
<comment type="caution">
    <text evidence="1">The sequence shown here is derived from an EMBL/GenBank/DDBJ whole genome shotgun (WGS) entry which is preliminary data.</text>
</comment>